<dbReference type="Proteomes" id="UP000541810">
    <property type="component" value="Unassembled WGS sequence"/>
</dbReference>
<dbReference type="PANTHER" id="PTHR24189:SF50">
    <property type="entry name" value="ANKYRIN REPEAT AND SOCS BOX PROTEIN 2"/>
    <property type="match status" value="1"/>
</dbReference>
<evidence type="ECO:0000313" key="5">
    <source>
        <dbReference type="EMBL" id="MBB6429641.1"/>
    </source>
</evidence>
<evidence type="ECO:0000256" key="4">
    <source>
        <dbReference type="SAM" id="MobiDB-lite"/>
    </source>
</evidence>
<reference evidence="5 6" key="1">
    <citation type="submission" date="2020-08" db="EMBL/GenBank/DDBJ databases">
        <title>Genomic Encyclopedia of Type Strains, Phase IV (KMG-IV): sequencing the most valuable type-strain genomes for metagenomic binning, comparative biology and taxonomic classification.</title>
        <authorList>
            <person name="Goeker M."/>
        </authorList>
    </citation>
    <scope>NUCLEOTIDE SEQUENCE [LARGE SCALE GENOMIC DNA]</scope>
    <source>
        <strain evidence="5 6">DSM 103725</strain>
    </source>
</reference>
<keyword evidence="2 3" id="KW-0040">ANK repeat</keyword>
<keyword evidence="6" id="KW-1185">Reference proteome</keyword>
<dbReference type="Gene3D" id="1.25.40.20">
    <property type="entry name" value="Ankyrin repeat-containing domain"/>
    <property type="match status" value="2"/>
</dbReference>
<evidence type="ECO:0000313" key="6">
    <source>
        <dbReference type="Proteomes" id="UP000541810"/>
    </source>
</evidence>
<sequence>MPDTESFIALLEHGAVADLAQIITDHPRRVNTFLTQPAPHGSEQWMPMHFAARAGHLAAVELMLEHRVHPDCRTRFNTPMHARQTPLHLAAAGGHFQVIERLLEARAEIEVRDAQLRSPIWLAARHGHPQVIAALAARRADLETRDTQQRTPLHAALLPPKPRAEQSEAPDRLLPPPPITFNPAAALALLDSGADPNATCPKEPEGFTPLHRCVALGDPAFDVAKRLIQDGANRTAVDPRTSRTPHALALHLQRSAAWIDLLA</sequence>
<dbReference type="Pfam" id="PF12796">
    <property type="entry name" value="Ank_2"/>
    <property type="match status" value="1"/>
</dbReference>
<dbReference type="PROSITE" id="PS50088">
    <property type="entry name" value="ANK_REPEAT"/>
    <property type="match status" value="3"/>
</dbReference>
<dbReference type="PROSITE" id="PS50297">
    <property type="entry name" value="ANK_REP_REGION"/>
    <property type="match status" value="2"/>
</dbReference>
<dbReference type="PRINTS" id="PR01415">
    <property type="entry name" value="ANKYRIN"/>
</dbReference>
<dbReference type="EMBL" id="JACHGY010000001">
    <property type="protein sequence ID" value="MBB6429641.1"/>
    <property type="molecule type" value="Genomic_DNA"/>
</dbReference>
<dbReference type="InterPro" id="IPR002110">
    <property type="entry name" value="Ankyrin_rpt"/>
</dbReference>
<evidence type="ECO:0000256" key="1">
    <source>
        <dbReference type="ARBA" id="ARBA00022737"/>
    </source>
</evidence>
<comment type="caution">
    <text evidence="5">The sequence shown here is derived from an EMBL/GenBank/DDBJ whole genome shotgun (WGS) entry which is preliminary data.</text>
</comment>
<accession>A0A7X0H5H0</accession>
<dbReference type="AlphaFoldDB" id="A0A7X0H5H0"/>
<dbReference type="InterPro" id="IPR036770">
    <property type="entry name" value="Ankyrin_rpt-contain_sf"/>
</dbReference>
<feature type="region of interest" description="Disordered" evidence="4">
    <location>
        <begin position="143"/>
        <end position="171"/>
    </location>
</feature>
<dbReference type="SUPFAM" id="SSF48403">
    <property type="entry name" value="Ankyrin repeat"/>
    <property type="match status" value="1"/>
</dbReference>
<evidence type="ECO:0000256" key="2">
    <source>
        <dbReference type="ARBA" id="ARBA00023043"/>
    </source>
</evidence>
<dbReference type="InterPro" id="IPR050745">
    <property type="entry name" value="Multifunctional_regulatory"/>
</dbReference>
<feature type="repeat" description="ANK" evidence="3">
    <location>
        <begin position="115"/>
        <end position="147"/>
    </location>
</feature>
<dbReference type="SMART" id="SM00248">
    <property type="entry name" value="ANK"/>
    <property type="match status" value="5"/>
</dbReference>
<protein>
    <submittedName>
        <fullName evidence="5">Ankyrin repeat protein</fullName>
    </submittedName>
</protein>
<organism evidence="5 6">
    <name type="scientific">Algisphaera agarilytica</name>
    <dbReference type="NCBI Taxonomy" id="1385975"/>
    <lineage>
        <taxon>Bacteria</taxon>
        <taxon>Pseudomonadati</taxon>
        <taxon>Planctomycetota</taxon>
        <taxon>Phycisphaerae</taxon>
        <taxon>Phycisphaerales</taxon>
        <taxon>Phycisphaeraceae</taxon>
        <taxon>Algisphaera</taxon>
    </lineage>
</organism>
<feature type="repeat" description="ANK" evidence="3">
    <location>
        <begin position="205"/>
        <end position="239"/>
    </location>
</feature>
<dbReference type="RefSeq" id="WP_184677212.1">
    <property type="nucleotide sequence ID" value="NZ_JACHGY010000001.1"/>
</dbReference>
<feature type="compositionally biased region" description="Basic and acidic residues" evidence="4">
    <location>
        <begin position="162"/>
        <end position="171"/>
    </location>
</feature>
<evidence type="ECO:0000256" key="3">
    <source>
        <dbReference type="PROSITE-ProRule" id="PRU00023"/>
    </source>
</evidence>
<proteinExistence type="predicted"/>
<dbReference type="Pfam" id="PF00023">
    <property type="entry name" value="Ank"/>
    <property type="match status" value="1"/>
</dbReference>
<feature type="repeat" description="ANK" evidence="3">
    <location>
        <begin position="82"/>
        <end position="114"/>
    </location>
</feature>
<keyword evidence="1" id="KW-0677">Repeat</keyword>
<gene>
    <name evidence="5" type="ORF">HNQ40_001447</name>
</gene>
<name>A0A7X0H5H0_9BACT</name>
<dbReference type="PANTHER" id="PTHR24189">
    <property type="entry name" value="MYOTROPHIN"/>
    <property type="match status" value="1"/>
</dbReference>